<proteinExistence type="predicted"/>
<sequence length="96" mass="10971">MIINLQELSDQTIDFRWIDGAEIHVPMPSTRFVNKIKRSENTFERIYELILELINTNKEGRVFTTDDVEQLNSVQSTAILSAAVGAIKEVDEHPNL</sequence>
<evidence type="ECO:0000313" key="2">
    <source>
        <dbReference type="Proteomes" id="UP000033166"/>
    </source>
</evidence>
<reference evidence="2" key="1">
    <citation type="submission" date="2015-01" db="EMBL/GenBank/DDBJ databases">
        <authorList>
            <person name="Andreevskaya M."/>
        </authorList>
    </citation>
    <scope>NUCLEOTIDE SEQUENCE [LARGE SCALE GENOMIC DNA]</scope>
    <source>
        <strain evidence="2">MKFS47</strain>
    </source>
</reference>
<protein>
    <submittedName>
        <fullName evidence="1">Uncharacterized protein</fullName>
    </submittedName>
</protein>
<gene>
    <name evidence="1" type="ORF">LACPI_2142</name>
</gene>
<accession>A0A0D6DZF3</accession>
<name>A0A0D6DZF3_9LACT</name>
<dbReference type="HOGENOM" id="CLU_2356214_0_0_9"/>
<dbReference type="KEGG" id="lpk:LACPI_2142"/>
<dbReference type="AlphaFoldDB" id="A0A0D6DZF3"/>
<dbReference type="EMBL" id="LN774769">
    <property type="protein sequence ID" value="CEN29342.1"/>
    <property type="molecule type" value="Genomic_DNA"/>
</dbReference>
<organism evidence="1 2">
    <name type="scientific">Pseudolactococcus piscium MKFS47</name>
    <dbReference type="NCBI Taxonomy" id="297352"/>
    <lineage>
        <taxon>Bacteria</taxon>
        <taxon>Bacillati</taxon>
        <taxon>Bacillota</taxon>
        <taxon>Bacilli</taxon>
        <taxon>Lactobacillales</taxon>
        <taxon>Streptococcaceae</taxon>
        <taxon>Pseudolactococcus</taxon>
    </lineage>
</organism>
<dbReference type="Proteomes" id="UP000033166">
    <property type="component" value="Chromosome I"/>
</dbReference>
<evidence type="ECO:0000313" key="1">
    <source>
        <dbReference type="EMBL" id="CEN29342.1"/>
    </source>
</evidence>